<protein>
    <submittedName>
        <fullName evidence="1">Uncharacterized protein</fullName>
    </submittedName>
</protein>
<organism evidence="1 2">
    <name type="scientific">Pyricularia oryzae</name>
    <name type="common">Rice blast fungus</name>
    <name type="synonym">Magnaporthe oryzae</name>
    <dbReference type="NCBI Taxonomy" id="318829"/>
    <lineage>
        <taxon>Eukaryota</taxon>
        <taxon>Fungi</taxon>
        <taxon>Dikarya</taxon>
        <taxon>Ascomycota</taxon>
        <taxon>Pezizomycotina</taxon>
        <taxon>Sordariomycetes</taxon>
        <taxon>Sordariomycetidae</taxon>
        <taxon>Magnaporthales</taxon>
        <taxon>Pyriculariaceae</taxon>
        <taxon>Pyricularia</taxon>
    </lineage>
</organism>
<evidence type="ECO:0000313" key="2">
    <source>
        <dbReference type="Proteomes" id="UP000294847"/>
    </source>
</evidence>
<name>A0A4P7NPN0_PYROR</name>
<accession>A0A4P7NPN0</accession>
<sequence>MRASIITLTVLSLVLHVAASAAKPPVLPDLLYFGTQRDMKTIHSDGGLLPGDVLAGHARYLYLMFRDEPEFKLSTVLAARDGHTYTVMTRNWTSSFKPLDDEGRSWEATEKIPFLAVVGREEFRKGHIPIYYDIFDWQWDQNENKAA</sequence>
<dbReference type="EMBL" id="CP034209">
    <property type="protein sequence ID" value="QBZ64189.1"/>
    <property type="molecule type" value="Genomic_DNA"/>
</dbReference>
<proteinExistence type="predicted"/>
<dbReference type="AlphaFoldDB" id="A0A4P7NPN0"/>
<reference evidence="1 2" key="1">
    <citation type="journal article" date="2019" name="Mol. Biol. Evol.">
        <title>Blast fungal genomes show frequent chromosomal changes, gene gains and losses, and effector gene turnover.</title>
        <authorList>
            <person name="Gomez Luciano L.B."/>
            <person name="Jason Tsai I."/>
            <person name="Chuma I."/>
            <person name="Tosa Y."/>
            <person name="Chen Y.H."/>
            <person name="Li J.Y."/>
            <person name="Li M.Y."/>
            <person name="Jade Lu M.Y."/>
            <person name="Nakayashiki H."/>
            <person name="Li W.H."/>
        </authorList>
    </citation>
    <scope>NUCLEOTIDE SEQUENCE [LARGE SCALE GENOMIC DNA]</scope>
    <source>
        <strain evidence="1">MZ5-1-6</strain>
    </source>
</reference>
<dbReference type="Proteomes" id="UP000294847">
    <property type="component" value="Chromosome 6"/>
</dbReference>
<evidence type="ECO:0000313" key="1">
    <source>
        <dbReference type="EMBL" id="QBZ64189.1"/>
    </source>
</evidence>
<gene>
    <name evidence="1" type="ORF">PoMZ_05883</name>
</gene>